<dbReference type="Pfam" id="PF24066">
    <property type="entry name" value="Hisat_C"/>
    <property type="match status" value="1"/>
</dbReference>
<dbReference type="PANTHER" id="PTHR47403:SF6">
    <property type="entry name" value="N-ACETYLTRANSFERASE DOMAIN-CONTAINING PROTEIN"/>
    <property type="match status" value="1"/>
</dbReference>
<reference evidence="3" key="2">
    <citation type="submission" date="2025-08" db="UniProtKB">
        <authorList>
            <consortium name="RefSeq"/>
        </authorList>
    </citation>
    <scope>IDENTIFICATION</scope>
    <source>
        <strain evidence="3">S238N-H82</strain>
        <tissue evidence="3">Testes</tissue>
    </source>
</reference>
<evidence type="ECO:0000313" key="2">
    <source>
        <dbReference type="Proteomes" id="UP000001554"/>
    </source>
</evidence>
<keyword evidence="2" id="KW-1185">Reference proteome</keyword>
<evidence type="ECO:0000313" key="3">
    <source>
        <dbReference type="RefSeq" id="XP_035673523.1"/>
    </source>
</evidence>
<organism evidence="2 3">
    <name type="scientific">Branchiostoma floridae</name>
    <name type="common">Florida lancelet</name>
    <name type="synonym">Amphioxus</name>
    <dbReference type="NCBI Taxonomy" id="7739"/>
    <lineage>
        <taxon>Eukaryota</taxon>
        <taxon>Metazoa</taxon>
        <taxon>Chordata</taxon>
        <taxon>Cephalochordata</taxon>
        <taxon>Leptocardii</taxon>
        <taxon>Amphioxiformes</taxon>
        <taxon>Branchiostomatidae</taxon>
        <taxon>Branchiostoma</taxon>
    </lineage>
</organism>
<dbReference type="InterPro" id="IPR000182">
    <property type="entry name" value="GNAT_dom"/>
</dbReference>
<accession>A0A9J7L1A4</accession>
<protein>
    <submittedName>
        <fullName evidence="3">Histidine N-acetyltransferase-like</fullName>
    </submittedName>
</protein>
<dbReference type="InterPro" id="IPR056483">
    <property type="entry name" value="Hisat_C"/>
</dbReference>
<dbReference type="PROSITE" id="PS51186">
    <property type="entry name" value="GNAT"/>
    <property type="match status" value="1"/>
</dbReference>
<dbReference type="AlphaFoldDB" id="A0A9J7L1A4"/>
<dbReference type="GO" id="GO:0016747">
    <property type="term" value="F:acyltransferase activity, transferring groups other than amino-acyl groups"/>
    <property type="evidence" value="ECO:0007669"/>
    <property type="project" value="InterPro"/>
</dbReference>
<proteinExistence type="predicted"/>
<gene>
    <name evidence="3" type="primary">LOC118413953</name>
</gene>
<name>A0A9J7L1A4_BRAFL</name>
<dbReference type="OMA" id="PYPVPFN"/>
<dbReference type="Proteomes" id="UP000001554">
    <property type="component" value="Chromosome 4"/>
</dbReference>
<sequence>MPVDCLEFRLATHDDFDEVVRMSEGVYGGLDYLPSHYHTFIDDPYRLVVLAEMDGQIVGLSSAFIVDGGEVYIEKALRVAESCRGLGISRRLTEHVDRAVRARFPAVERKRKLVVDAGKVESLKKKGMDVVCHLQTISFADEPHTRDSQRACAVRAANNLPDFPTLPELRRIHEDDLHSVLHPEVSRNLLANGLMSGRWDPLNFCEENFLYMLNNGYSLFADDTKPFAESFSFGKCFPVPSGVQYFVDLHVSEERHLKAHLLKHFVEMCRCDTQLPVYLTVSVTNKAMVTAAETFCSEILCLRQFDLPHASLGVVVEGKL</sequence>
<dbReference type="KEGG" id="bfo:118413953"/>
<dbReference type="Pfam" id="PF00583">
    <property type="entry name" value="Acetyltransf_1"/>
    <property type="match status" value="1"/>
</dbReference>
<reference evidence="2" key="1">
    <citation type="journal article" date="2020" name="Nat. Ecol. Evol.">
        <title>Deeply conserved synteny resolves early events in vertebrate evolution.</title>
        <authorList>
            <person name="Simakov O."/>
            <person name="Marletaz F."/>
            <person name="Yue J.X."/>
            <person name="O'Connell B."/>
            <person name="Jenkins J."/>
            <person name="Brandt A."/>
            <person name="Calef R."/>
            <person name="Tung C.H."/>
            <person name="Huang T.K."/>
            <person name="Schmutz J."/>
            <person name="Satoh N."/>
            <person name="Yu J.K."/>
            <person name="Putnam N.H."/>
            <person name="Green R.E."/>
            <person name="Rokhsar D.S."/>
        </authorList>
    </citation>
    <scope>NUCLEOTIDE SEQUENCE [LARGE SCALE GENOMIC DNA]</scope>
    <source>
        <strain evidence="2">S238N-H82</strain>
    </source>
</reference>
<evidence type="ECO:0000259" key="1">
    <source>
        <dbReference type="PROSITE" id="PS51186"/>
    </source>
</evidence>
<dbReference type="RefSeq" id="XP_035673523.1">
    <property type="nucleotide sequence ID" value="XM_035817630.1"/>
</dbReference>
<dbReference type="InterPro" id="IPR016181">
    <property type="entry name" value="Acyl_CoA_acyltransferase"/>
</dbReference>
<dbReference type="GeneID" id="118413953"/>
<feature type="domain" description="N-acetyltransferase" evidence="1">
    <location>
        <begin position="6"/>
        <end position="161"/>
    </location>
</feature>
<dbReference type="PANTHER" id="PTHR47403">
    <property type="entry name" value="LOC100145250 PROTEIN"/>
    <property type="match status" value="1"/>
</dbReference>
<dbReference type="Gene3D" id="3.40.630.30">
    <property type="match status" value="1"/>
</dbReference>
<dbReference type="SUPFAM" id="SSF55729">
    <property type="entry name" value="Acyl-CoA N-acyltransferases (Nat)"/>
    <property type="match status" value="1"/>
</dbReference>
<dbReference type="OrthoDB" id="8889733at2759"/>
<dbReference type="CDD" id="cd04301">
    <property type="entry name" value="NAT_SF"/>
    <property type="match status" value="1"/>
</dbReference>